<evidence type="ECO:0000313" key="1">
    <source>
        <dbReference type="EMBL" id="WOZ57572.1"/>
    </source>
</evidence>
<protein>
    <submittedName>
        <fullName evidence="1">Uncharacterized protein</fullName>
    </submittedName>
</protein>
<dbReference type="EMBL" id="OR575930">
    <property type="protein sequence ID" value="WOZ57572.1"/>
    <property type="molecule type" value="Genomic_DNA"/>
</dbReference>
<proteinExistence type="predicted"/>
<accession>A0AAX4G6Q8</accession>
<name>A0AAX4G6Q8_9CAUD</name>
<dbReference type="Proteomes" id="UP001305174">
    <property type="component" value="Segment"/>
</dbReference>
<sequence>MNKPKSFDFMTDDGMHAAMESWARSQDKPTLSVDITYSDSPEVWHMTFERATKEVKYRLQDGEVYTVDVDTAKFVDCQEEYTQKDLKASVLDYAQPTKEGVSIVSIVWTLNK</sequence>
<keyword evidence="2" id="KW-1185">Reference proteome</keyword>
<evidence type="ECO:0000313" key="2">
    <source>
        <dbReference type="Proteomes" id="UP001305174"/>
    </source>
</evidence>
<reference evidence="2" key="1">
    <citation type="submission" date="2024-05" db="EMBL/GenBank/DDBJ databases">
        <authorList>
            <person name="Tikunov A.Y."/>
            <person name="Morozova V.V."/>
            <person name="Kozlova Y.N."/>
            <person name="Tikunova N.V."/>
            <person name="Babkin I.V."/>
        </authorList>
    </citation>
    <scope>NUCLEOTIDE SEQUENCE [LARGE SCALE GENOMIC DNA]</scope>
</reference>
<organism evidence="1 2">
    <name type="scientific">Pseudomonas phage vB_PseuGesM_254</name>
    <dbReference type="NCBI Taxonomy" id="3092638"/>
    <lineage>
        <taxon>Viruses</taxon>
        <taxon>Duplodnaviria</taxon>
        <taxon>Heunggongvirae</taxon>
        <taxon>Uroviricota</taxon>
        <taxon>Caudoviricetes</taxon>
        <taxon>Vandenendeviridae</taxon>
        <taxon>Chemalvirus</taxon>
        <taxon>Chemalvirus PseuGes254</taxon>
    </lineage>
</organism>